<feature type="compositionally biased region" description="Basic residues" evidence="1">
    <location>
        <begin position="483"/>
        <end position="493"/>
    </location>
</feature>
<feature type="region of interest" description="Disordered" evidence="1">
    <location>
        <begin position="1"/>
        <end position="39"/>
    </location>
</feature>
<dbReference type="EMBL" id="JABBWD010000168">
    <property type="protein sequence ID" value="KAG1763272.1"/>
    <property type="molecule type" value="Genomic_DNA"/>
</dbReference>
<evidence type="ECO:0000313" key="2">
    <source>
        <dbReference type="EMBL" id="KAG1763272.1"/>
    </source>
</evidence>
<dbReference type="Proteomes" id="UP000714275">
    <property type="component" value="Unassembled WGS sequence"/>
</dbReference>
<dbReference type="OrthoDB" id="2667687at2759"/>
<feature type="region of interest" description="Disordered" evidence="1">
    <location>
        <begin position="426"/>
        <end position="495"/>
    </location>
</feature>
<keyword evidence="3" id="KW-1185">Reference proteome</keyword>
<gene>
    <name evidence="2" type="ORF">EV702DRAFT_1051861</name>
</gene>
<evidence type="ECO:0000313" key="3">
    <source>
        <dbReference type="Proteomes" id="UP000714275"/>
    </source>
</evidence>
<name>A0A9P6ZF98_9AGAM</name>
<feature type="region of interest" description="Disordered" evidence="1">
    <location>
        <begin position="536"/>
        <end position="556"/>
    </location>
</feature>
<accession>A0A9P6ZF98</accession>
<dbReference type="AlphaFoldDB" id="A0A9P6ZF98"/>
<protein>
    <submittedName>
        <fullName evidence="2">Uncharacterized protein</fullName>
    </submittedName>
</protein>
<sequence length="556" mass="61944">MSLTALLSSDSESLSSNESLSRQPNHLSQPTSSSHMHYDDGYMHAHGAYMRPPPSNYMSGSHHQLIQEQLDAAELQCKFIQTELTRTTGERDMIRQSFQDLLKVLKLPSDTDPFNFNINSIKARDEPRPNATSHPNIRFWHRVDYDAWLDSPAAKRAQRGTVPFLEDESGQPITAKMIKAIREGCRAAWAELVVRDIAPSTWARLCSTGNLVVRQMMEHDIPIFRLDSDGWKLKLLCTNDYPNWRKNHLDFDGTHWTWKTSDKKATKQETSSEDDMDVLPDPEKKSLLKHKGKKRAHSPDNTSSIKRVKDIGCATDTPTDSAISSFSSNDEIQETSDEFRTSSPAADHDTDSDAISPYNKIPAEPSNNFTPLRNLSVLPLILPPSPRQPNSSPPHGVYLPQPPSHRHDNKENMPVFLKNPLANIFTTKAPPRAPPLLDNSNSPLHPRVDPSTSASVSTAATITSAGLTSSTAAPTPTTSTKGSKMRPGPKKNGRNLCALRWLKQLNTKGTTKEFDSYWCALSTAQKDEYQAEAERLESAGQWQKPSDALIVNGPLR</sequence>
<reference evidence="2" key="1">
    <citation type="journal article" date="2020" name="New Phytol.">
        <title>Comparative genomics reveals dynamic genome evolution in host specialist ectomycorrhizal fungi.</title>
        <authorList>
            <person name="Lofgren L.A."/>
            <person name="Nguyen N.H."/>
            <person name="Vilgalys R."/>
            <person name="Ruytinx J."/>
            <person name="Liao H.L."/>
            <person name="Branco S."/>
            <person name="Kuo A."/>
            <person name="LaButti K."/>
            <person name="Lipzen A."/>
            <person name="Andreopoulos W."/>
            <person name="Pangilinan J."/>
            <person name="Riley R."/>
            <person name="Hundley H."/>
            <person name="Na H."/>
            <person name="Barry K."/>
            <person name="Grigoriev I.V."/>
            <person name="Stajich J.E."/>
            <person name="Kennedy P.G."/>
        </authorList>
    </citation>
    <scope>NUCLEOTIDE SEQUENCE</scope>
    <source>
        <strain evidence="2">DOB743</strain>
    </source>
</reference>
<feature type="region of interest" description="Disordered" evidence="1">
    <location>
        <begin position="260"/>
        <end position="412"/>
    </location>
</feature>
<feature type="compositionally biased region" description="Basic residues" evidence="1">
    <location>
        <begin position="287"/>
        <end position="296"/>
    </location>
</feature>
<organism evidence="2 3">
    <name type="scientific">Suillus placidus</name>
    <dbReference type="NCBI Taxonomy" id="48579"/>
    <lineage>
        <taxon>Eukaryota</taxon>
        <taxon>Fungi</taxon>
        <taxon>Dikarya</taxon>
        <taxon>Basidiomycota</taxon>
        <taxon>Agaricomycotina</taxon>
        <taxon>Agaricomycetes</taxon>
        <taxon>Agaricomycetidae</taxon>
        <taxon>Boletales</taxon>
        <taxon>Suillineae</taxon>
        <taxon>Suillaceae</taxon>
        <taxon>Suillus</taxon>
    </lineage>
</organism>
<comment type="caution">
    <text evidence="2">The sequence shown here is derived from an EMBL/GenBank/DDBJ whole genome shotgun (WGS) entry which is preliminary data.</text>
</comment>
<feature type="compositionally biased region" description="Low complexity" evidence="1">
    <location>
        <begin position="1"/>
        <end position="21"/>
    </location>
</feature>
<evidence type="ECO:0000256" key="1">
    <source>
        <dbReference type="SAM" id="MobiDB-lite"/>
    </source>
</evidence>
<feature type="compositionally biased region" description="Low complexity" evidence="1">
    <location>
        <begin position="451"/>
        <end position="480"/>
    </location>
</feature>
<proteinExistence type="predicted"/>
<feature type="compositionally biased region" description="Polar residues" evidence="1">
    <location>
        <begin position="316"/>
        <end position="330"/>
    </location>
</feature>
<feature type="compositionally biased region" description="Polar residues" evidence="1">
    <location>
        <begin position="22"/>
        <end position="35"/>
    </location>
</feature>
<feature type="compositionally biased region" description="Acidic residues" evidence="1">
    <location>
        <begin position="271"/>
        <end position="280"/>
    </location>
</feature>